<sequence length="309" mass="34140">MATSSSWGEGYNGVPAPNPPLQITDNPSIITSNITTLNEGIPDARTKLLISKLTEHLHAYVNDVKPTTEEWMNTIQFLTRTGQKCTDVRQEFILLSDVFGISALVDALNNPPNHGATESTILGPFFTADAPDLGFGESIVSDAQGGVPMWVEGRVLSTDGEPIPDAVIDTWETDANGMYDTQYTVREQADCRGRLKSNSEGNYSYRAIVPVPYPIPNDGPVGELLGTLQRHNMRPSHLHVKIEAKGYRTLVTALYFEGDQWNSCDAVYGVKKSLICDLKEVSDPEEAKKRGMPKVPFKLLEFDFHLLKE</sequence>
<organism evidence="10 11">
    <name type="scientific">Pterulicium gracile</name>
    <dbReference type="NCBI Taxonomy" id="1884261"/>
    <lineage>
        <taxon>Eukaryota</taxon>
        <taxon>Fungi</taxon>
        <taxon>Dikarya</taxon>
        <taxon>Basidiomycota</taxon>
        <taxon>Agaricomycotina</taxon>
        <taxon>Agaricomycetes</taxon>
        <taxon>Agaricomycetidae</taxon>
        <taxon>Agaricales</taxon>
        <taxon>Pleurotineae</taxon>
        <taxon>Pterulaceae</taxon>
        <taxon>Pterulicium</taxon>
    </lineage>
</organism>
<evidence type="ECO:0000256" key="4">
    <source>
        <dbReference type="ARBA" id="ARBA00022964"/>
    </source>
</evidence>
<keyword evidence="6" id="KW-0408">Iron</keyword>
<evidence type="ECO:0000259" key="8">
    <source>
        <dbReference type="Pfam" id="PF00775"/>
    </source>
</evidence>
<keyword evidence="5" id="KW-0560">Oxidoreductase</keyword>
<gene>
    <name evidence="10" type="ORF">BDV98DRAFT_562733</name>
</gene>
<reference evidence="10 11" key="1">
    <citation type="journal article" date="2019" name="Nat. Ecol. Evol.">
        <title>Megaphylogeny resolves global patterns of mushroom evolution.</title>
        <authorList>
            <person name="Varga T."/>
            <person name="Krizsan K."/>
            <person name="Foldi C."/>
            <person name="Dima B."/>
            <person name="Sanchez-Garcia M."/>
            <person name="Sanchez-Ramirez S."/>
            <person name="Szollosi G.J."/>
            <person name="Szarkandi J.G."/>
            <person name="Papp V."/>
            <person name="Albert L."/>
            <person name="Andreopoulos W."/>
            <person name="Angelini C."/>
            <person name="Antonin V."/>
            <person name="Barry K.W."/>
            <person name="Bougher N.L."/>
            <person name="Buchanan P."/>
            <person name="Buyck B."/>
            <person name="Bense V."/>
            <person name="Catcheside P."/>
            <person name="Chovatia M."/>
            <person name="Cooper J."/>
            <person name="Damon W."/>
            <person name="Desjardin D."/>
            <person name="Finy P."/>
            <person name="Geml J."/>
            <person name="Haridas S."/>
            <person name="Hughes K."/>
            <person name="Justo A."/>
            <person name="Karasinski D."/>
            <person name="Kautmanova I."/>
            <person name="Kiss B."/>
            <person name="Kocsube S."/>
            <person name="Kotiranta H."/>
            <person name="LaButti K.M."/>
            <person name="Lechner B.E."/>
            <person name="Liimatainen K."/>
            <person name="Lipzen A."/>
            <person name="Lukacs Z."/>
            <person name="Mihaltcheva S."/>
            <person name="Morgado L.N."/>
            <person name="Niskanen T."/>
            <person name="Noordeloos M.E."/>
            <person name="Ohm R.A."/>
            <person name="Ortiz-Santana B."/>
            <person name="Ovrebo C."/>
            <person name="Racz N."/>
            <person name="Riley R."/>
            <person name="Savchenko A."/>
            <person name="Shiryaev A."/>
            <person name="Soop K."/>
            <person name="Spirin V."/>
            <person name="Szebenyi C."/>
            <person name="Tomsovsky M."/>
            <person name="Tulloss R.E."/>
            <person name="Uehling J."/>
            <person name="Grigoriev I.V."/>
            <person name="Vagvolgyi C."/>
            <person name="Papp T."/>
            <person name="Martin F.M."/>
            <person name="Miettinen O."/>
            <person name="Hibbett D.S."/>
            <person name="Nagy L.G."/>
        </authorList>
    </citation>
    <scope>NUCLEOTIDE SEQUENCE [LARGE SCALE GENOMIC DNA]</scope>
    <source>
        <strain evidence="10 11">CBS 309.79</strain>
    </source>
</reference>
<dbReference type="GO" id="GO:0009712">
    <property type="term" value="P:catechol-containing compound metabolic process"/>
    <property type="evidence" value="ECO:0007669"/>
    <property type="project" value="InterPro"/>
</dbReference>
<dbReference type="OrthoDB" id="5238185at2759"/>
<evidence type="ECO:0000256" key="2">
    <source>
        <dbReference type="ARBA" id="ARBA00007825"/>
    </source>
</evidence>
<dbReference type="PANTHER" id="PTHR33711:SF7">
    <property type="entry name" value="INTRADIOL RING-CLEAVAGE DIOXYGENASES DOMAIN-CONTAINING PROTEIN-RELATED"/>
    <property type="match status" value="1"/>
</dbReference>
<evidence type="ECO:0000256" key="5">
    <source>
        <dbReference type="ARBA" id="ARBA00023002"/>
    </source>
</evidence>
<feature type="domain" description="Intradiol ring-cleavage dioxygenases" evidence="8">
    <location>
        <begin position="123"/>
        <end position="285"/>
    </location>
</feature>
<dbReference type="Pfam" id="PF00775">
    <property type="entry name" value="Dioxygenase_C"/>
    <property type="match status" value="1"/>
</dbReference>
<feature type="region of interest" description="Disordered" evidence="7">
    <location>
        <begin position="1"/>
        <end position="20"/>
    </location>
</feature>
<evidence type="ECO:0000256" key="1">
    <source>
        <dbReference type="ARBA" id="ARBA00001965"/>
    </source>
</evidence>
<keyword evidence="4 10" id="KW-0223">Dioxygenase</keyword>
<dbReference type="PANTHER" id="PTHR33711">
    <property type="entry name" value="DIOXYGENASE, PUTATIVE (AFU_ORTHOLOGUE AFUA_2G02910)-RELATED"/>
    <property type="match status" value="1"/>
</dbReference>
<feature type="domain" description="Catechol dioxygenase N-terminal" evidence="9">
    <location>
        <begin position="43"/>
        <end position="117"/>
    </location>
</feature>
<evidence type="ECO:0000313" key="11">
    <source>
        <dbReference type="Proteomes" id="UP000305067"/>
    </source>
</evidence>
<dbReference type="GO" id="GO:0018576">
    <property type="term" value="F:catechol 1,2-dioxygenase activity"/>
    <property type="evidence" value="ECO:0007669"/>
    <property type="project" value="InterPro"/>
</dbReference>
<keyword evidence="3" id="KW-0479">Metal-binding</keyword>
<keyword evidence="11" id="KW-1185">Reference proteome</keyword>
<dbReference type="Gene3D" id="2.60.130.10">
    <property type="entry name" value="Aromatic compound dioxygenase"/>
    <property type="match status" value="1"/>
</dbReference>
<evidence type="ECO:0000313" key="10">
    <source>
        <dbReference type="EMBL" id="TFL04722.1"/>
    </source>
</evidence>
<evidence type="ECO:0000256" key="3">
    <source>
        <dbReference type="ARBA" id="ARBA00022723"/>
    </source>
</evidence>
<dbReference type="GO" id="GO:0008199">
    <property type="term" value="F:ferric iron binding"/>
    <property type="evidence" value="ECO:0007669"/>
    <property type="project" value="InterPro"/>
</dbReference>
<dbReference type="AlphaFoldDB" id="A0A5C3QS66"/>
<dbReference type="InterPro" id="IPR007535">
    <property type="entry name" value="Catechol_dOase_N"/>
</dbReference>
<evidence type="ECO:0000256" key="7">
    <source>
        <dbReference type="SAM" id="MobiDB-lite"/>
    </source>
</evidence>
<comment type="cofactor">
    <cofactor evidence="1">
        <name>Fe(3+)</name>
        <dbReference type="ChEBI" id="CHEBI:29034"/>
    </cofactor>
</comment>
<dbReference type="STRING" id="1884261.A0A5C3QS66"/>
<dbReference type="InterPro" id="IPR000627">
    <property type="entry name" value="Intradiol_dOase_C"/>
</dbReference>
<name>A0A5C3QS66_9AGAR</name>
<accession>A0A5C3QS66</accession>
<dbReference type="EMBL" id="ML178818">
    <property type="protein sequence ID" value="TFL04722.1"/>
    <property type="molecule type" value="Genomic_DNA"/>
</dbReference>
<dbReference type="SUPFAM" id="SSF49482">
    <property type="entry name" value="Aromatic compound dioxygenase"/>
    <property type="match status" value="1"/>
</dbReference>
<proteinExistence type="inferred from homology"/>
<evidence type="ECO:0000256" key="6">
    <source>
        <dbReference type="ARBA" id="ARBA00023004"/>
    </source>
</evidence>
<dbReference type="Pfam" id="PF04444">
    <property type="entry name" value="Dioxygenase_N"/>
    <property type="match status" value="1"/>
</dbReference>
<dbReference type="InterPro" id="IPR050770">
    <property type="entry name" value="Intradiol_RC_Dioxygenase"/>
</dbReference>
<protein>
    <submittedName>
        <fullName evidence="10">Aromatic compound dioxygenase</fullName>
    </submittedName>
</protein>
<evidence type="ECO:0000259" key="9">
    <source>
        <dbReference type="Pfam" id="PF04444"/>
    </source>
</evidence>
<dbReference type="Proteomes" id="UP000305067">
    <property type="component" value="Unassembled WGS sequence"/>
</dbReference>
<comment type="similarity">
    <text evidence="2">Belongs to the intradiol ring-cleavage dioxygenase family.</text>
</comment>
<dbReference type="InterPro" id="IPR015889">
    <property type="entry name" value="Intradiol_dOase_core"/>
</dbReference>